<name>A0A0D0DTJ2_9AGAM</name>
<dbReference type="STRING" id="930991.A0A0D0DTJ2"/>
<reference evidence="2 3" key="1">
    <citation type="submission" date="2014-04" db="EMBL/GenBank/DDBJ databases">
        <authorList>
            <consortium name="DOE Joint Genome Institute"/>
            <person name="Kuo A."/>
            <person name="Kohler A."/>
            <person name="Jargeat P."/>
            <person name="Nagy L.G."/>
            <person name="Floudas D."/>
            <person name="Copeland A."/>
            <person name="Barry K.W."/>
            <person name="Cichocki N."/>
            <person name="Veneault-Fourrey C."/>
            <person name="LaButti K."/>
            <person name="Lindquist E.A."/>
            <person name="Lipzen A."/>
            <person name="Lundell T."/>
            <person name="Morin E."/>
            <person name="Murat C."/>
            <person name="Sun H."/>
            <person name="Tunlid A."/>
            <person name="Henrissat B."/>
            <person name="Grigoriev I.V."/>
            <person name="Hibbett D.S."/>
            <person name="Martin F."/>
            <person name="Nordberg H.P."/>
            <person name="Cantor M.N."/>
            <person name="Hua S.X."/>
        </authorList>
    </citation>
    <scope>NUCLEOTIDE SEQUENCE [LARGE SCALE GENOMIC DNA]</scope>
    <source>
        <strain evidence="2 3">Ve08.2h10</strain>
    </source>
</reference>
<protein>
    <submittedName>
        <fullName evidence="2">Uncharacterized protein</fullName>
    </submittedName>
</protein>
<feature type="region of interest" description="Disordered" evidence="1">
    <location>
        <begin position="250"/>
        <end position="345"/>
    </location>
</feature>
<accession>A0A0D0DTJ2</accession>
<feature type="compositionally biased region" description="Basic and acidic residues" evidence="1">
    <location>
        <begin position="42"/>
        <end position="51"/>
    </location>
</feature>
<feature type="compositionally biased region" description="Low complexity" evidence="1">
    <location>
        <begin position="82"/>
        <end position="91"/>
    </location>
</feature>
<evidence type="ECO:0000313" key="2">
    <source>
        <dbReference type="EMBL" id="KIK91891.1"/>
    </source>
</evidence>
<dbReference type="HOGENOM" id="CLU_019106_0_0_1"/>
<feature type="compositionally biased region" description="Polar residues" evidence="1">
    <location>
        <begin position="294"/>
        <end position="305"/>
    </location>
</feature>
<dbReference type="OrthoDB" id="1924577at2759"/>
<dbReference type="InParanoid" id="A0A0D0DTJ2"/>
<feature type="region of interest" description="Disordered" evidence="1">
    <location>
        <begin position="1"/>
        <end position="232"/>
    </location>
</feature>
<organism evidence="2 3">
    <name type="scientific">Paxillus rubicundulus Ve08.2h10</name>
    <dbReference type="NCBI Taxonomy" id="930991"/>
    <lineage>
        <taxon>Eukaryota</taxon>
        <taxon>Fungi</taxon>
        <taxon>Dikarya</taxon>
        <taxon>Basidiomycota</taxon>
        <taxon>Agaricomycotina</taxon>
        <taxon>Agaricomycetes</taxon>
        <taxon>Agaricomycetidae</taxon>
        <taxon>Boletales</taxon>
        <taxon>Paxilineae</taxon>
        <taxon>Paxillaceae</taxon>
        <taxon>Paxillus</taxon>
    </lineage>
</organism>
<dbReference type="AlphaFoldDB" id="A0A0D0DTJ2"/>
<feature type="region of interest" description="Disordered" evidence="1">
    <location>
        <begin position="419"/>
        <end position="501"/>
    </location>
</feature>
<dbReference type="FunCoup" id="A0A0D0DTJ2">
    <property type="interactions" value="136"/>
</dbReference>
<feature type="compositionally biased region" description="Basic and acidic residues" evidence="1">
    <location>
        <begin position="17"/>
        <end position="26"/>
    </location>
</feature>
<sequence>MPRRRQSTKAKSSSKPRPIDRKESKIRQWNKPADIELDEEDQFHASRDRILLDGGNEYDEDGDGEEEVFALQGMSDDEDEYVYVYEEAVGYDGKEGVEDTGEEEEEEEPQNKHSTSKHKAESKSKSKPTFKTSKDTVTSPQPDSEEETWGRSKGAYYSSNAAELDSDDEEANELEEQEALRLQAKARDDMGDDDFGLGGVVEGEVEPADATDDEEALEPILTEAPQDKQSSIRFLEEGSSGTFASVGYLDGAIPNPVKTKGRVAQDVSDSEDEDEDGLGDFGDEYDDSGLGNLLSLTKGKSSQFGQLGDGLEDAVAHSPPSSSMKFRAEGPPKKQRKVGSSNFAKTKTKTKITPLFDLVEPTYDATTWKKKSPTTVPADTLAAADPYGEATSLDHADLSDKRARKKSLRFHVSRIESSSSRRTNARVNAVGGDDDIPYRERRKAKEARLEREREKKIGKGLLGMGGDDLDDVDPVDVGKEGKKGKRKRELGNDGDDDGAADANGYYDLIQQACSHAFVPKLMQCIQTRHGPG</sequence>
<reference evidence="3" key="2">
    <citation type="submission" date="2015-01" db="EMBL/GenBank/DDBJ databases">
        <title>Evolutionary Origins and Diversification of the Mycorrhizal Mutualists.</title>
        <authorList>
            <consortium name="DOE Joint Genome Institute"/>
            <consortium name="Mycorrhizal Genomics Consortium"/>
            <person name="Kohler A."/>
            <person name="Kuo A."/>
            <person name="Nagy L.G."/>
            <person name="Floudas D."/>
            <person name="Copeland A."/>
            <person name="Barry K.W."/>
            <person name="Cichocki N."/>
            <person name="Veneault-Fourrey C."/>
            <person name="LaButti K."/>
            <person name="Lindquist E.A."/>
            <person name="Lipzen A."/>
            <person name="Lundell T."/>
            <person name="Morin E."/>
            <person name="Murat C."/>
            <person name="Riley R."/>
            <person name="Ohm R."/>
            <person name="Sun H."/>
            <person name="Tunlid A."/>
            <person name="Henrissat B."/>
            <person name="Grigoriev I.V."/>
            <person name="Hibbett D.S."/>
            <person name="Martin F."/>
        </authorList>
    </citation>
    <scope>NUCLEOTIDE SEQUENCE [LARGE SCALE GENOMIC DNA]</scope>
    <source>
        <strain evidence="3">Ve08.2h10</strain>
    </source>
</reference>
<gene>
    <name evidence="2" type="ORF">PAXRUDRAFT_830462</name>
</gene>
<feature type="compositionally biased region" description="Basic residues" evidence="1">
    <location>
        <begin position="1"/>
        <end position="14"/>
    </location>
</feature>
<evidence type="ECO:0000256" key="1">
    <source>
        <dbReference type="SAM" id="MobiDB-lite"/>
    </source>
</evidence>
<feature type="compositionally biased region" description="Acidic residues" evidence="1">
    <location>
        <begin position="164"/>
        <end position="177"/>
    </location>
</feature>
<dbReference type="Proteomes" id="UP000054538">
    <property type="component" value="Unassembled WGS sequence"/>
</dbReference>
<feature type="compositionally biased region" description="Acidic residues" evidence="1">
    <location>
        <begin position="98"/>
        <end position="108"/>
    </location>
</feature>
<evidence type="ECO:0000313" key="3">
    <source>
        <dbReference type="Proteomes" id="UP000054538"/>
    </source>
</evidence>
<feature type="compositionally biased region" description="Acidic residues" evidence="1">
    <location>
        <begin position="56"/>
        <end position="68"/>
    </location>
</feature>
<dbReference type="EMBL" id="KN825336">
    <property type="protein sequence ID" value="KIK91891.1"/>
    <property type="molecule type" value="Genomic_DNA"/>
</dbReference>
<feature type="compositionally biased region" description="Basic and acidic residues" evidence="1">
    <location>
        <begin position="446"/>
        <end position="457"/>
    </location>
</feature>
<feature type="compositionally biased region" description="Acidic residues" evidence="1">
    <location>
        <begin position="268"/>
        <end position="287"/>
    </location>
</feature>
<feature type="compositionally biased region" description="Acidic residues" evidence="1">
    <location>
        <begin position="203"/>
        <end position="217"/>
    </location>
</feature>
<keyword evidence="3" id="KW-1185">Reference proteome</keyword>
<proteinExistence type="predicted"/>